<accession>A0A1H8ITD9</accession>
<dbReference type="PANTHER" id="PTHR30213">
    <property type="entry name" value="INNER MEMBRANE PROTEIN YHJD"/>
    <property type="match status" value="1"/>
</dbReference>
<sequence>MVIFPFIKELKRRAVEGRLFDLSAQLAYYLLMSLFPFLLLTVTLLGFLPVSSQSVLDMIRPYAPPATYELLKDNLAVILDEQRSGVLSFSVVVTVYLSFVVFLSLIRIMDEAYQVKEDRPFWKEAVLGLFLMFGLLVALVISLMLPVFGQVIAENVFQLFGATSGFYEVWNWIRWLFSSFILFLVFLSLYKFAPNTKVKLRQALPGAVFATLGWQFGSLGFSYYVSLDNYTLIYGNLGAIIILVGWFYLSSLILILGGLINAVLCKLRAEAAEKR</sequence>
<protein>
    <submittedName>
        <fullName evidence="7">Membrane protein</fullName>
    </submittedName>
</protein>
<keyword evidence="2" id="KW-1003">Cell membrane</keyword>
<dbReference type="STRING" id="1173111.SAMN05444955_11952"/>
<evidence type="ECO:0000256" key="4">
    <source>
        <dbReference type="ARBA" id="ARBA00022989"/>
    </source>
</evidence>
<dbReference type="PANTHER" id="PTHR30213:SF0">
    <property type="entry name" value="UPF0761 MEMBRANE PROTEIN YIHY"/>
    <property type="match status" value="1"/>
</dbReference>
<keyword evidence="5 6" id="KW-0472">Membrane</keyword>
<dbReference type="RefSeq" id="WP_170840003.1">
    <property type="nucleotide sequence ID" value="NZ_FOCQ01000019.1"/>
</dbReference>
<evidence type="ECO:0000256" key="3">
    <source>
        <dbReference type="ARBA" id="ARBA00022692"/>
    </source>
</evidence>
<dbReference type="PIRSF" id="PIRSF035875">
    <property type="entry name" value="RNase_BN"/>
    <property type="match status" value="1"/>
</dbReference>
<dbReference type="Proteomes" id="UP000199695">
    <property type="component" value="Unassembled WGS sequence"/>
</dbReference>
<dbReference type="InterPro" id="IPR017039">
    <property type="entry name" value="Virul_fac_BrkB"/>
</dbReference>
<evidence type="ECO:0000313" key="7">
    <source>
        <dbReference type="EMBL" id="SEN71824.1"/>
    </source>
</evidence>
<keyword evidence="8" id="KW-1185">Reference proteome</keyword>
<feature type="transmembrane region" description="Helical" evidence="6">
    <location>
        <begin position="126"/>
        <end position="152"/>
    </location>
</feature>
<evidence type="ECO:0000256" key="2">
    <source>
        <dbReference type="ARBA" id="ARBA00022475"/>
    </source>
</evidence>
<dbReference type="NCBIfam" id="TIGR00765">
    <property type="entry name" value="yihY_not_rbn"/>
    <property type="match status" value="1"/>
</dbReference>
<feature type="transmembrane region" description="Helical" evidence="6">
    <location>
        <begin position="237"/>
        <end position="265"/>
    </location>
</feature>
<gene>
    <name evidence="7" type="ORF">SAMN05444955_11952</name>
</gene>
<feature type="transmembrane region" description="Helical" evidence="6">
    <location>
        <begin position="172"/>
        <end position="192"/>
    </location>
</feature>
<dbReference type="EMBL" id="FOCQ01000019">
    <property type="protein sequence ID" value="SEN71824.1"/>
    <property type="molecule type" value="Genomic_DNA"/>
</dbReference>
<proteinExistence type="predicted"/>
<reference evidence="7 8" key="1">
    <citation type="submission" date="2016-10" db="EMBL/GenBank/DDBJ databases">
        <authorList>
            <person name="de Groot N.N."/>
        </authorList>
    </citation>
    <scope>NUCLEOTIDE SEQUENCE [LARGE SCALE GENOMIC DNA]</scope>
    <source>
        <strain evidence="7 8">DSM 46701</strain>
    </source>
</reference>
<comment type="subcellular location">
    <subcellularLocation>
        <location evidence="1">Cell membrane</location>
        <topology evidence="1">Multi-pass membrane protein</topology>
    </subcellularLocation>
</comment>
<dbReference type="GO" id="GO:0005886">
    <property type="term" value="C:plasma membrane"/>
    <property type="evidence" value="ECO:0007669"/>
    <property type="project" value="UniProtKB-SubCell"/>
</dbReference>
<name>A0A1H8ITD9_9BACL</name>
<keyword evidence="4 6" id="KW-1133">Transmembrane helix</keyword>
<keyword evidence="3 6" id="KW-0812">Transmembrane</keyword>
<evidence type="ECO:0000256" key="1">
    <source>
        <dbReference type="ARBA" id="ARBA00004651"/>
    </source>
</evidence>
<feature type="transmembrane region" description="Helical" evidence="6">
    <location>
        <begin position="86"/>
        <end position="106"/>
    </location>
</feature>
<organism evidence="7 8">
    <name type="scientific">Lihuaxuella thermophila</name>
    <dbReference type="NCBI Taxonomy" id="1173111"/>
    <lineage>
        <taxon>Bacteria</taxon>
        <taxon>Bacillati</taxon>
        <taxon>Bacillota</taxon>
        <taxon>Bacilli</taxon>
        <taxon>Bacillales</taxon>
        <taxon>Thermoactinomycetaceae</taxon>
        <taxon>Lihuaxuella</taxon>
    </lineage>
</organism>
<feature type="transmembrane region" description="Helical" evidence="6">
    <location>
        <begin position="26"/>
        <end position="48"/>
    </location>
</feature>
<feature type="transmembrane region" description="Helical" evidence="6">
    <location>
        <begin position="204"/>
        <end position="225"/>
    </location>
</feature>
<evidence type="ECO:0000313" key="8">
    <source>
        <dbReference type="Proteomes" id="UP000199695"/>
    </source>
</evidence>
<evidence type="ECO:0000256" key="5">
    <source>
        <dbReference type="ARBA" id="ARBA00023136"/>
    </source>
</evidence>
<dbReference type="Pfam" id="PF03631">
    <property type="entry name" value="Virul_fac_BrkB"/>
    <property type="match status" value="1"/>
</dbReference>
<evidence type="ECO:0000256" key="6">
    <source>
        <dbReference type="SAM" id="Phobius"/>
    </source>
</evidence>
<dbReference type="AlphaFoldDB" id="A0A1H8ITD9"/>